<reference evidence="2 3" key="1">
    <citation type="journal article" date="2013" name="Proc. Natl. Acad. Sci. U.S.A.">
        <title>Genome of an arbuscular mycorrhizal fungus provides insight into the oldest plant symbiosis.</title>
        <authorList>
            <person name="Tisserant E."/>
            <person name="Malbreil M."/>
            <person name="Kuo A."/>
            <person name="Kohler A."/>
            <person name="Symeonidi A."/>
            <person name="Balestrini R."/>
            <person name="Charron P."/>
            <person name="Duensing N."/>
            <person name="Frei Dit Frey N."/>
            <person name="Gianinazzi-Pearson V."/>
            <person name="Gilbert L.B."/>
            <person name="Handa Y."/>
            <person name="Herr J.R."/>
            <person name="Hijri M."/>
            <person name="Koul R."/>
            <person name="Kawaguchi M."/>
            <person name="Krajinski F."/>
            <person name="Lammers P.J."/>
            <person name="Masclaux F.G."/>
            <person name="Murat C."/>
            <person name="Morin E."/>
            <person name="Ndikumana S."/>
            <person name="Pagni M."/>
            <person name="Petitpierre D."/>
            <person name="Requena N."/>
            <person name="Rosikiewicz P."/>
            <person name="Riley R."/>
            <person name="Saito K."/>
            <person name="San Clemente H."/>
            <person name="Shapiro H."/>
            <person name="van Tuinen D."/>
            <person name="Becard G."/>
            <person name="Bonfante P."/>
            <person name="Paszkowski U."/>
            <person name="Shachar-Hill Y.Y."/>
            <person name="Tuskan G.A."/>
            <person name="Young P.W."/>
            <person name="Sanders I.R."/>
            <person name="Henrissat B."/>
            <person name="Rensing S.A."/>
            <person name="Grigoriev I.V."/>
            <person name="Corradi N."/>
            <person name="Roux C."/>
            <person name="Martin F."/>
        </authorList>
    </citation>
    <scope>NUCLEOTIDE SEQUENCE [LARGE SCALE GENOMIC DNA]</scope>
    <source>
        <strain evidence="2 3">DAOM 197198</strain>
    </source>
</reference>
<reference evidence="2 3" key="2">
    <citation type="journal article" date="2018" name="New Phytol.">
        <title>High intraspecific genome diversity in the model arbuscular mycorrhizal symbiont Rhizophagus irregularis.</title>
        <authorList>
            <person name="Chen E.C.H."/>
            <person name="Morin E."/>
            <person name="Beaudet D."/>
            <person name="Noel J."/>
            <person name="Yildirir G."/>
            <person name="Ndikumana S."/>
            <person name="Charron P."/>
            <person name="St-Onge C."/>
            <person name="Giorgi J."/>
            <person name="Kruger M."/>
            <person name="Marton T."/>
            <person name="Ropars J."/>
            <person name="Grigoriev I.V."/>
            <person name="Hainaut M."/>
            <person name="Henrissat B."/>
            <person name="Roux C."/>
            <person name="Martin F."/>
            <person name="Corradi N."/>
        </authorList>
    </citation>
    <scope>NUCLEOTIDE SEQUENCE [LARGE SCALE GENOMIC DNA]</scope>
    <source>
        <strain evidence="2 3">DAOM 197198</strain>
    </source>
</reference>
<dbReference type="EMBL" id="AUPC02000032">
    <property type="protein sequence ID" value="POG78434.1"/>
    <property type="molecule type" value="Genomic_DNA"/>
</dbReference>
<evidence type="ECO:0000256" key="1">
    <source>
        <dbReference type="SAM" id="SignalP"/>
    </source>
</evidence>
<evidence type="ECO:0000313" key="3">
    <source>
        <dbReference type="Proteomes" id="UP000018888"/>
    </source>
</evidence>
<protein>
    <submittedName>
        <fullName evidence="2">Uncharacterized protein</fullName>
    </submittedName>
</protein>
<feature type="signal peptide" evidence="1">
    <location>
        <begin position="1"/>
        <end position="19"/>
    </location>
</feature>
<sequence length="145" mass="16537">MYKAGIFLFLFYIGTLILAEKITIAGTWQDSAVKYYREINHMTIISAGAPLPKNLTYIGKTILCAHESAGIWRSITNKISGNKIITIFTCQILETFRSIVTAITQKKLSNKFLVYEEEWNVVKMNHGKYELEILNIAFLIILPQC</sequence>
<accession>A0A2P4QLC3</accession>
<keyword evidence="3" id="KW-1185">Reference proteome</keyword>
<evidence type="ECO:0000313" key="2">
    <source>
        <dbReference type="EMBL" id="POG78434.1"/>
    </source>
</evidence>
<proteinExistence type="predicted"/>
<dbReference type="AlphaFoldDB" id="A0A2P4QLC3"/>
<dbReference type="Proteomes" id="UP000018888">
    <property type="component" value="Unassembled WGS sequence"/>
</dbReference>
<comment type="caution">
    <text evidence="2">The sequence shown here is derived from an EMBL/GenBank/DDBJ whole genome shotgun (WGS) entry which is preliminary data.</text>
</comment>
<feature type="chain" id="PRO_5015136677" evidence="1">
    <location>
        <begin position="20"/>
        <end position="145"/>
    </location>
</feature>
<keyword evidence="1" id="KW-0732">Signal</keyword>
<organism evidence="2 3">
    <name type="scientific">Rhizophagus irregularis (strain DAOM 181602 / DAOM 197198 / MUCL 43194)</name>
    <name type="common">Arbuscular mycorrhizal fungus</name>
    <name type="synonym">Glomus intraradices</name>
    <dbReference type="NCBI Taxonomy" id="747089"/>
    <lineage>
        <taxon>Eukaryota</taxon>
        <taxon>Fungi</taxon>
        <taxon>Fungi incertae sedis</taxon>
        <taxon>Mucoromycota</taxon>
        <taxon>Glomeromycotina</taxon>
        <taxon>Glomeromycetes</taxon>
        <taxon>Glomerales</taxon>
        <taxon>Glomeraceae</taxon>
        <taxon>Rhizophagus</taxon>
    </lineage>
</organism>
<gene>
    <name evidence="2" type="ORF">GLOIN_2v1536729</name>
</gene>
<name>A0A2P4QLC3_RHIID</name>